<name>A0A1Y6HM95_9XANT</name>
<dbReference type="Proteomes" id="UP000195953">
    <property type="component" value="Chromosome 1"/>
</dbReference>
<dbReference type="EMBL" id="LT853885">
    <property type="protein sequence ID" value="SMR04624.1"/>
    <property type="molecule type" value="Genomic_DNA"/>
</dbReference>
<accession>A0A1Y6HM95</accession>
<dbReference type="AlphaFoldDB" id="A0A1Y6HM95"/>
<organism evidence="1 2">
    <name type="scientific">Xanthomonas fragariae</name>
    <dbReference type="NCBI Taxonomy" id="48664"/>
    <lineage>
        <taxon>Bacteria</taxon>
        <taxon>Pseudomonadati</taxon>
        <taxon>Pseudomonadota</taxon>
        <taxon>Gammaproteobacteria</taxon>
        <taxon>Lysobacterales</taxon>
        <taxon>Lysobacteraceae</taxon>
        <taxon>Xanthomonas</taxon>
    </lineage>
</organism>
<reference evidence="1 2" key="1">
    <citation type="submission" date="2017-05" db="EMBL/GenBank/DDBJ databases">
        <authorList>
            <person name="Song R."/>
            <person name="Chenine A.L."/>
            <person name="Ruprecht R.M."/>
        </authorList>
    </citation>
    <scope>NUCLEOTIDE SEQUENCE [LARGE SCALE GENOMIC DNA]</scope>
    <source>
        <strain evidence="1">PD5205</strain>
    </source>
</reference>
<protein>
    <submittedName>
        <fullName evidence="1">Uncharacterized protein</fullName>
    </submittedName>
</protein>
<sequence>MRAKRILPLARTASERQWWSFGNALGRKVRWGVLLESQGHGQP</sequence>
<proteinExistence type="predicted"/>
<gene>
    <name evidence="1" type="ORF">PD5205_03348</name>
</gene>
<evidence type="ECO:0000313" key="2">
    <source>
        <dbReference type="Proteomes" id="UP000195953"/>
    </source>
</evidence>
<evidence type="ECO:0000313" key="1">
    <source>
        <dbReference type="EMBL" id="SMR04624.1"/>
    </source>
</evidence>